<dbReference type="InterPro" id="IPR045183">
    <property type="entry name" value="Ebi-like"/>
</dbReference>
<dbReference type="GO" id="GO:0000118">
    <property type="term" value="C:histone deacetylase complex"/>
    <property type="evidence" value="ECO:0007669"/>
    <property type="project" value="TreeGrafter"/>
</dbReference>
<name>A0AA36CJK0_9BILA</name>
<dbReference type="InterPro" id="IPR015943">
    <property type="entry name" value="WD40/YVTN_repeat-like_dom_sf"/>
</dbReference>
<proteinExistence type="inferred from homology"/>
<feature type="repeat" description="WD" evidence="6">
    <location>
        <begin position="126"/>
        <end position="167"/>
    </location>
</feature>
<feature type="non-terminal residue" evidence="7">
    <location>
        <position position="1"/>
    </location>
</feature>
<dbReference type="PROSITE" id="PS00678">
    <property type="entry name" value="WD_REPEATS_1"/>
    <property type="match status" value="1"/>
</dbReference>
<evidence type="ECO:0000256" key="1">
    <source>
        <dbReference type="ARBA" id="ARBA00004123"/>
    </source>
</evidence>
<dbReference type="PROSITE" id="PS50294">
    <property type="entry name" value="WD_REPEATS_REGION"/>
    <property type="match status" value="3"/>
</dbReference>
<dbReference type="Pfam" id="PF00400">
    <property type="entry name" value="WD40"/>
    <property type="match status" value="5"/>
</dbReference>
<comment type="caution">
    <text evidence="7">The sequence shown here is derived from an EMBL/GenBank/DDBJ whole genome shotgun (WGS) entry which is preliminary data.</text>
</comment>
<protein>
    <submittedName>
        <fullName evidence="7">Uncharacterized protein</fullName>
    </submittedName>
</protein>
<keyword evidence="8" id="KW-1185">Reference proteome</keyword>
<dbReference type="PANTHER" id="PTHR22846">
    <property type="entry name" value="WD40 REPEAT PROTEIN"/>
    <property type="match status" value="1"/>
</dbReference>
<dbReference type="InterPro" id="IPR001680">
    <property type="entry name" value="WD40_rpt"/>
</dbReference>
<dbReference type="CDD" id="cd00200">
    <property type="entry name" value="WD40"/>
    <property type="match status" value="1"/>
</dbReference>
<keyword evidence="3" id="KW-0677">Repeat</keyword>
<sequence>MACHRGPIFALRWSPCGKYVLTAGVDRSTIVCDSISGKQKQQFHSHESPALDIDWVSEDTFASCSRDAKIHVCQLGSGAPLRTYRQHTSEVNAVRYHQLSNRLASCSDDRTIKIWSLDADEAIHSFDKHTREIYTIRWSPVGHILASASFDKTVRLWETDQGREKALLRGHTAVVYALAFGPSGNVIASGGADRSVIIWDCKSAHPLTILRGRRADGGIFDLSINRTGEKLAACTADGAIILLDLRFLKMCAHDGTVLPLSCS</sequence>
<keyword evidence="2 6" id="KW-0853">WD repeat</keyword>
<dbReference type="PRINTS" id="PR00320">
    <property type="entry name" value="GPROTEINBRPT"/>
</dbReference>
<feature type="repeat" description="WD" evidence="6">
    <location>
        <begin position="84"/>
        <end position="125"/>
    </location>
</feature>
<dbReference type="EMBL" id="CATQJA010002030">
    <property type="protein sequence ID" value="CAJ0569446.1"/>
    <property type="molecule type" value="Genomic_DNA"/>
</dbReference>
<dbReference type="PANTHER" id="PTHR22846:SF2">
    <property type="entry name" value="F-BOX-LIKE_WD REPEAT-CONTAINING PROTEIN EBI"/>
    <property type="match status" value="1"/>
</dbReference>
<evidence type="ECO:0000256" key="6">
    <source>
        <dbReference type="PROSITE-ProRule" id="PRU00221"/>
    </source>
</evidence>
<comment type="similarity">
    <text evidence="5">Belongs to the WD repeat EBI family.</text>
</comment>
<dbReference type="Gene3D" id="2.130.10.10">
    <property type="entry name" value="YVTN repeat-like/Quinoprotein amine dehydrogenase"/>
    <property type="match status" value="1"/>
</dbReference>
<dbReference type="PROSITE" id="PS50082">
    <property type="entry name" value="WD_REPEATS_2"/>
    <property type="match status" value="3"/>
</dbReference>
<dbReference type="AlphaFoldDB" id="A0AA36CJK0"/>
<accession>A0AA36CJK0</accession>
<reference evidence="7" key="1">
    <citation type="submission" date="2023-06" db="EMBL/GenBank/DDBJ databases">
        <authorList>
            <person name="Delattre M."/>
        </authorList>
    </citation>
    <scope>NUCLEOTIDE SEQUENCE</scope>
    <source>
        <strain evidence="7">AF72</strain>
    </source>
</reference>
<dbReference type="InterPro" id="IPR019775">
    <property type="entry name" value="WD40_repeat_CS"/>
</dbReference>
<evidence type="ECO:0000256" key="2">
    <source>
        <dbReference type="ARBA" id="ARBA00022574"/>
    </source>
</evidence>
<feature type="repeat" description="WD" evidence="6">
    <location>
        <begin position="168"/>
        <end position="209"/>
    </location>
</feature>
<evidence type="ECO:0000256" key="4">
    <source>
        <dbReference type="ARBA" id="ARBA00023242"/>
    </source>
</evidence>
<dbReference type="SUPFAM" id="SSF50978">
    <property type="entry name" value="WD40 repeat-like"/>
    <property type="match status" value="1"/>
</dbReference>
<comment type="subcellular location">
    <subcellularLocation>
        <location evidence="1">Nucleus</location>
    </subcellularLocation>
</comment>
<dbReference type="GO" id="GO:0006357">
    <property type="term" value="P:regulation of transcription by RNA polymerase II"/>
    <property type="evidence" value="ECO:0007669"/>
    <property type="project" value="TreeGrafter"/>
</dbReference>
<keyword evidence="4" id="KW-0539">Nucleus</keyword>
<dbReference type="GO" id="GO:0003714">
    <property type="term" value="F:transcription corepressor activity"/>
    <property type="evidence" value="ECO:0007669"/>
    <property type="project" value="InterPro"/>
</dbReference>
<evidence type="ECO:0000313" key="7">
    <source>
        <dbReference type="EMBL" id="CAJ0569446.1"/>
    </source>
</evidence>
<dbReference type="Proteomes" id="UP001177023">
    <property type="component" value="Unassembled WGS sequence"/>
</dbReference>
<evidence type="ECO:0000256" key="3">
    <source>
        <dbReference type="ARBA" id="ARBA00022737"/>
    </source>
</evidence>
<evidence type="ECO:0000256" key="5">
    <source>
        <dbReference type="ARBA" id="ARBA00025741"/>
    </source>
</evidence>
<dbReference type="InterPro" id="IPR020472">
    <property type="entry name" value="WD40_PAC1"/>
</dbReference>
<dbReference type="InterPro" id="IPR036322">
    <property type="entry name" value="WD40_repeat_dom_sf"/>
</dbReference>
<dbReference type="SMART" id="SM00320">
    <property type="entry name" value="WD40"/>
    <property type="match status" value="6"/>
</dbReference>
<organism evidence="7 8">
    <name type="scientific">Mesorhabditis spiculigera</name>
    <dbReference type="NCBI Taxonomy" id="96644"/>
    <lineage>
        <taxon>Eukaryota</taxon>
        <taxon>Metazoa</taxon>
        <taxon>Ecdysozoa</taxon>
        <taxon>Nematoda</taxon>
        <taxon>Chromadorea</taxon>
        <taxon>Rhabditida</taxon>
        <taxon>Rhabditina</taxon>
        <taxon>Rhabditomorpha</taxon>
        <taxon>Rhabditoidea</taxon>
        <taxon>Rhabditidae</taxon>
        <taxon>Mesorhabditinae</taxon>
        <taxon>Mesorhabditis</taxon>
    </lineage>
</organism>
<gene>
    <name evidence="7" type="ORF">MSPICULIGERA_LOCUS7926</name>
</gene>
<evidence type="ECO:0000313" key="8">
    <source>
        <dbReference type="Proteomes" id="UP001177023"/>
    </source>
</evidence>